<gene>
    <name evidence="1" type="ORF">Hokovirus_4_19</name>
</gene>
<reference evidence="1" key="1">
    <citation type="journal article" date="2017" name="Science">
        <title>Giant viruses with an expanded complement of translation system components.</title>
        <authorList>
            <person name="Schulz F."/>
            <person name="Yutin N."/>
            <person name="Ivanova N.N."/>
            <person name="Ortega D.R."/>
            <person name="Lee T.K."/>
            <person name="Vierheilig J."/>
            <person name="Daims H."/>
            <person name="Horn M."/>
            <person name="Wagner M."/>
            <person name="Jensen G.J."/>
            <person name="Kyrpides N.C."/>
            <person name="Koonin E.V."/>
            <person name="Woyke T."/>
        </authorList>
    </citation>
    <scope>NUCLEOTIDE SEQUENCE</scope>
    <source>
        <strain evidence="1">HKV1</strain>
    </source>
</reference>
<evidence type="ECO:0000313" key="1">
    <source>
        <dbReference type="EMBL" id="ARF11045.1"/>
    </source>
</evidence>
<proteinExistence type="predicted"/>
<name>A0A1V0SH46_9VIRU</name>
<sequence length="235" mass="27932">MEPRLQTIQDEIINHRKWLKESRNGIVISKEITNDLCDIFTNGNIKLYIQQDILENKKLFFLRTLNLNSPNPENINFNKKFPQDKEFNIIISKIMIEQVSNKTIETYRINIYNELPDVINGNICDIQTPFNTIYQEIIDVVNSSEKLIKMLLSNAIVENQKYYIINPTMLQFEYKTTNDDHLFENILYDGLIQEFGLFLTNKEELIKNYLRENYNKDKIKLVIKNNVTCYEIDFN</sequence>
<organism evidence="1">
    <name type="scientific">Hokovirus HKV1</name>
    <dbReference type="NCBI Taxonomy" id="1977638"/>
    <lineage>
        <taxon>Viruses</taxon>
        <taxon>Varidnaviria</taxon>
        <taxon>Bamfordvirae</taxon>
        <taxon>Nucleocytoviricota</taxon>
        <taxon>Megaviricetes</taxon>
        <taxon>Imitervirales</taxon>
        <taxon>Mimiviridae</taxon>
        <taxon>Klosneuvirinae</taxon>
        <taxon>Hokovirus</taxon>
    </lineage>
</organism>
<dbReference type="EMBL" id="KY684106">
    <property type="protein sequence ID" value="ARF11045.1"/>
    <property type="molecule type" value="Genomic_DNA"/>
</dbReference>
<accession>A0A1V0SH46</accession>
<protein>
    <submittedName>
        <fullName evidence="1">Uncharacterized protein</fullName>
    </submittedName>
</protein>